<dbReference type="EMBL" id="JAUCMV010000003">
    <property type="protein sequence ID" value="KAK0408201.1"/>
    <property type="molecule type" value="Genomic_DNA"/>
</dbReference>
<dbReference type="AlphaFoldDB" id="A0AA39HLP7"/>
<sequence>MPSVTLQNGTELISGGVYETRNVVADGNKVRYAYHPIPDPQGITLKLDQSRLLGSLQFILYNADDRHFNYYIETSADGENWRRIIDRTAEACKSVQTLEFDPHPVAYIRIVGTYCSEIEYFHIYNFQCPASC</sequence>
<dbReference type="Proteomes" id="UP001175271">
    <property type="component" value="Unassembled WGS sequence"/>
</dbReference>
<proteinExistence type="predicted"/>
<keyword evidence="3" id="KW-1185">Reference proteome</keyword>
<dbReference type="PANTHER" id="PTHR46306:SF1">
    <property type="entry name" value="BTB_POZ DOMAIN-CONTAINING PROTEIN 9"/>
    <property type="match status" value="1"/>
</dbReference>
<evidence type="ECO:0000313" key="3">
    <source>
        <dbReference type="Proteomes" id="UP001175271"/>
    </source>
</evidence>
<accession>A0AA39HLP7</accession>
<evidence type="ECO:0000259" key="1">
    <source>
        <dbReference type="Pfam" id="PF00754"/>
    </source>
</evidence>
<dbReference type="SUPFAM" id="SSF49785">
    <property type="entry name" value="Galactose-binding domain-like"/>
    <property type="match status" value="1"/>
</dbReference>
<dbReference type="GO" id="GO:0050804">
    <property type="term" value="P:modulation of chemical synaptic transmission"/>
    <property type="evidence" value="ECO:0007669"/>
    <property type="project" value="TreeGrafter"/>
</dbReference>
<dbReference type="GO" id="GO:0048512">
    <property type="term" value="P:circadian behavior"/>
    <property type="evidence" value="ECO:0007669"/>
    <property type="project" value="TreeGrafter"/>
</dbReference>
<feature type="domain" description="F5/8 type C" evidence="1">
    <location>
        <begin position="21"/>
        <end position="114"/>
    </location>
</feature>
<dbReference type="Gene3D" id="2.60.120.260">
    <property type="entry name" value="Galactose-binding domain-like"/>
    <property type="match status" value="1"/>
</dbReference>
<dbReference type="InterPro" id="IPR000421">
    <property type="entry name" value="FA58C"/>
</dbReference>
<name>A0AA39HLP7_9BILA</name>
<dbReference type="GO" id="GO:0008344">
    <property type="term" value="P:adult locomotory behavior"/>
    <property type="evidence" value="ECO:0007669"/>
    <property type="project" value="TreeGrafter"/>
</dbReference>
<organism evidence="2 3">
    <name type="scientific">Steinernema hermaphroditum</name>
    <dbReference type="NCBI Taxonomy" id="289476"/>
    <lineage>
        <taxon>Eukaryota</taxon>
        <taxon>Metazoa</taxon>
        <taxon>Ecdysozoa</taxon>
        <taxon>Nematoda</taxon>
        <taxon>Chromadorea</taxon>
        <taxon>Rhabditida</taxon>
        <taxon>Tylenchina</taxon>
        <taxon>Panagrolaimomorpha</taxon>
        <taxon>Strongyloidoidea</taxon>
        <taxon>Steinernematidae</taxon>
        <taxon>Steinernema</taxon>
    </lineage>
</organism>
<comment type="caution">
    <text evidence="2">The sequence shown here is derived from an EMBL/GenBank/DDBJ whole genome shotgun (WGS) entry which is preliminary data.</text>
</comment>
<dbReference type="InterPro" id="IPR008979">
    <property type="entry name" value="Galactose-bd-like_sf"/>
</dbReference>
<dbReference type="PANTHER" id="PTHR46306">
    <property type="entry name" value="BTB/POZ DOMAIN-CONTAINING PROTEIN 9"/>
    <property type="match status" value="1"/>
</dbReference>
<gene>
    <name evidence="2" type="ORF">QR680_003827</name>
</gene>
<reference evidence="2" key="1">
    <citation type="submission" date="2023-06" db="EMBL/GenBank/DDBJ databases">
        <title>Genomic analysis of the entomopathogenic nematode Steinernema hermaphroditum.</title>
        <authorList>
            <person name="Schwarz E.M."/>
            <person name="Heppert J.K."/>
            <person name="Baniya A."/>
            <person name="Schwartz H.T."/>
            <person name="Tan C.-H."/>
            <person name="Antoshechkin I."/>
            <person name="Sternberg P.W."/>
            <person name="Goodrich-Blair H."/>
            <person name="Dillman A.R."/>
        </authorList>
    </citation>
    <scope>NUCLEOTIDE SEQUENCE</scope>
    <source>
        <strain evidence="2">PS9179</strain>
        <tissue evidence="2">Whole animal</tissue>
    </source>
</reference>
<evidence type="ECO:0000313" key="2">
    <source>
        <dbReference type="EMBL" id="KAK0408201.1"/>
    </source>
</evidence>
<dbReference type="GO" id="GO:0005737">
    <property type="term" value="C:cytoplasm"/>
    <property type="evidence" value="ECO:0007669"/>
    <property type="project" value="TreeGrafter"/>
</dbReference>
<dbReference type="InterPro" id="IPR052407">
    <property type="entry name" value="BTB_POZ_domain_cont_9"/>
</dbReference>
<protein>
    <recommendedName>
        <fullName evidence="1">F5/8 type C domain-containing protein</fullName>
    </recommendedName>
</protein>
<dbReference type="Pfam" id="PF00754">
    <property type="entry name" value="F5_F8_type_C"/>
    <property type="match status" value="1"/>
</dbReference>